<organism evidence="2 3">
    <name type="scientific">Solitalea koreensis</name>
    <dbReference type="NCBI Taxonomy" id="543615"/>
    <lineage>
        <taxon>Bacteria</taxon>
        <taxon>Pseudomonadati</taxon>
        <taxon>Bacteroidota</taxon>
        <taxon>Sphingobacteriia</taxon>
        <taxon>Sphingobacteriales</taxon>
        <taxon>Sphingobacteriaceae</taxon>
        <taxon>Solitalea</taxon>
    </lineage>
</organism>
<reference evidence="2 3" key="1">
    <citation type="submission" date="2017-05" db="EMBL/GenBank/DDBJ databases">
        <authorList>
            <person name="Varghese N."/>
            <person name="Submissions S."/>
        </authorList>
    </citation>
    <scope>NUCLEOTIDE SEQUENCE [LARGE SCALE GENOMIC DNA]</scope>
    <source>
        <strain evidence="2 3">DSM 21342</strain>
    </source>
</reference>
<name>A0A521EJL3_9SPHI</name>
<evidence type="ECO:0000313" key="3">
    <source>
        <dbReference type="Proteomes" id="UP000315971"/>
    </source>
</evidence>
<keyword evidence="3" id="KW-1185">Reference proteome</keyword>
<dbReference type="EMBL" id="FXSZ01000016">
    <property type="protein sequence ID" value="SMO84118.1"/>
    <property type="molecule type" value="Genomic_DNA"/>
</dbReference>
<keyword evidence="1" id="KW-0732">Signal</keyword>
<accession>A0A521EJL3</accession>
<evidence type="ECO:0000256" key="1">
    <source>
        <dbReference type="SAM" id="SignalP"/>
    </source>
</evidence>
<sequence length="176" mass="20356">MKIQFISLLWIGLLSIPTVNSSYAQVVLPEVTVASSSNSTIVNEKITKSFESTFGKEKENIADAKWYEINKRYLVKFIMNDLNNQALYSKNGKLIYHIVYGYEDNLPANVKSMVNPQYSQYDITAAINVKQNNRDIWMVNFEDSKKYVLVQVENNEMQETQKFYKSEPVLTSENKN</sequence>
<gene>
    <name evidence="2" type="ORF">SAMN06265350_1169</name>
</gene>
<feature type="chain" id="PRO_5021727102" description="Beta-lactamase-inhibitor-like, PepSY-like" evidence="1">
    <location>
        <begin position="25"/>
        <end position="176"/>
    </location>
</feature>
<dbReference type="RefSeq" id="WP_142604762.1">
    <property type="nucleotide sequence ID" value="NZ_FXSZ01000016.1"/>
</dbReference>
<dbReference type="Proteomes" id="UP000315971">
    <property type="component" value="Unassembled WGS sequence"/>
</dbReference>
<evidence type="ECO:0008006" key="4">
    <source>
        <dbReference type="Google" id="ProtNLM"/>
    </source>
</evidence>
<dbReference type="OrthoDB" id="669798at2"/>
<dbReference type="Gene3D" id="3.10.450.360">
    <property type="match status" value="1"/>
</dbReference>
<protein>
    <recommendedName>
        <fullName evidence="4">Beta-lactamase-inhibitor-like, PepSY-like</fullName>
    </recommendedName>
</protein>
<dbReference type="AlphaFoldDB" id="A0A521EJL3"/>
<feature type="signal peptide" evidence="1">
    <location>
        <begin position="1"/>
        <end position="24"/>
    </location>
</feature>
<proteinExistence type="predicted"/>
<evidence type="ECO:0000313" key="2">
    <source>
        <dbReference type="EMBL" id="SMO84118.1"/>
    </source>
</evidence>